<organism evidence="1 2">
    <name type="scientific">Gemelliphila asaccharolytica</name>
    <dbReference type="NCBI Taxonomy" id="502393"/>
    <lineage>
        <taxon>Bacteria</taxon>
        <taxon>Bacillati</taxon>
        <taxon>Bacillota</taxon>
        <taxon>Bacilli</taxon>
        <taxon>Bacillales</taxon>
        <taxon>Gemellaceae</taxon>
        <taxon>Gemelliphila</taxon>
    </lineage>
</organism>
<proteinExistence type="predicted"/>
<accession>A0ABR5TLP5</accession>
<protein>
    <submittedName>
        <fullName evidence="1">Uncharacterized protein</fullName>
    </submittedName>
</protein>
<sequence>NCILKFVYHKQYFFKRRIRIMAEEKVLKTDPVEEVNGLVEKALVSLERIFKNRGSRKGR</sequence>
<name>A0ABR5TLP5_9BACL</name>
<evidence type="ECO:0000313" key="1">
    <source>
        <dbReference type="EMBL" id="KXB57931.1"/>
    </source>
</evidence>
<evidence type="ECO:0000313" key="2">
    <source>
        <dbReference type="Proteomes" id="UP000070467"/>
    </source>
</evidence>
<dbReference type="EMBL" id="LSDB01000026">
    <property type="protein sequence ID" value="KXB57931.1"/>
    <property type="molecule type" value="Genomic_DNA"/>
</dbReference>
<reference evidence="1 2" key="1">
    <citation type="submission" date="2016-01" db="EMBL/GenBank/DDBJ databases">
        <authorList>
            <person name="Mitreva M."/>
            <person name="Pepin K.H."/>
            <person name="Mihindukulasuriya K.A."/>
            <person name="Fulton R."/>
            <person name="Fronick C."/>
            <person name="O'Laughlin M."/>
            <person name="Miner T."/>
            <person name="Herter B."/>
            <person name="Rosa B.A."/>
            <person name="Cordes M."/>
            <person name="Tomlinson C."/>
            <person name="Wollam A."/>
            <person name="Palsikar V.B."/>
            <person name="Mardis E.R."/>
            <person name="Wilson R.K."/>
        </authorList>
    </citation>
    <scope>NUCLEOTIDE SEQUENCE [LARGE SCALE GENOMIC DNA]</scope>
    <source>
        <strain evidence="1 2">KA00071</strain>
    </source>
</reference>
<feature type="non-terminal residue" evidence="1">
    <location>
        <position position="1"/>
    </location>
</feature>
<gene>
    <name evidence="1" type="ORF">HMPREF1871_00723</name>
</gene>
<keyword evidence="2" id="KW-1185">Reference proteome</keyword>
<dbReference type="Proteomes" id="UP000070467">
    <property type="component" value="Unassembled WGS sequence"/>
</dbReference>
<comment type="caution">
    <text evidence="1">The sequence shown here is derived from an EMBL/GenBank/DDBJ whole genome shotgun (WGS) entry which is preliminary data.</text>
</comment>